<dbReference type="InterPro" id="IPR000477">
    <property type="entry name" value="RT_dom"/>
</dbReference>
<dbReference type="AlphaFoldDB" id="A0AAP0BAF7"/>
<dbReference type="Proteomes" id="UP001418222">
    <property type="component" value="Unassembled WGS sequence"/>
</dbReference>
<feature type="domain" description="Reverse transcriptase" evidence="1">
    <location>
        <begin position="22"/>
        <end position="177"/>
    </location>
</feature>
<dbReference type="EMBL" id="JBBWWQ010000012">
    <property type="protein sequence ID" value="KAK8934196.1"/>
    <property type="molecule type" value="Genomic_DNA"/>
</dbReference>
<gene>
    <name evidence="2" type="ORF">KSP39_PZI014719</name>
</gene>
<reference evidence="2 3" key="1">
    <citation type="journal article" date="2022" name="Nat. Plants">
        <title>Genomes of leafy and leafless Platanthera orchids illuminate the evolution of mycoheterotrophy.</title>
        <authorList>
            <person name="Li M.H."/>
            <person name="Liu K.W."/>
            <person name="Li Z."/>
            <person name="Lu H.C."/>
            <person name="Ye Q.L."/>
            <person name="Zhang D."/>
            <person name="Wang J.Y."/>
            <person name="Li Y.F."/>
            <person name="Zhong Z.M."/>
            <person name="Liu X."/>
            <person name="Yu X."/>
            <person name="Liu D.K."/>
            <person name="Tu X.D."/>
            <person name="Liu B."/>
            <person name="Hao Y."/>
            <person name="Liao X.Y."/>
            <person name="Jiang Y.T."/>
            <person name="Sun W.H."/>
            <person name="Chen J."/>
            <person name="Chen Y.Q."/>
            <person name="Ai Y."/>
            <person name="Zhai J.W."/>
            <person name="Wu S.S."/>
            <person name="Zhou Z."/>
            <person name="Hsiao Y.Y."/>
            <person name="Wu W.L."/>
            <person name="Chen Y.Y."/>
            <person name="Lin Y.F."/>
            <person name="Hsu J.L."/>
            <person name="Li C.Y."/>
            <person name="Wang Z.W."/>
            <person name="Zhao X."/>
            <person name="Zhong W.Y."/>
            <person name="Ma X.K."/>
            <person name="Ma L."/>
            <person name="Huang J."/>
            <person name="Chen G.Z."/>
            <person name="Huang M.Z."/>
            <person name="Huang L."/>
            <person name="Peng D.H."/>
            <person name="Luo Y.B."/>
            <person name="Zou S.Q."/>
            <person name="Chen S.P."/>
            <person name="Lan S."/>
            <person name="Tsai W.C."/>
            <person name="Van de Peer Y."/>
            <person name="Liu Z.J."/>
        </authorList>
    </citation>
    <scope>NUCLEOTIDE SEQUENCE [LARGE SCALE GENOMIC DNA]</scope>
    <source>
        <strain evidence="2">Lor287</strain>
    </source>
</reference>
<protein>
    <recommendedName>
        <fullName evidence="1">Reverse transcriptase domain-containing protein</fullName>
    </recommendedName>
</protein>
<accession>A0AAP0BAF7</accession>
<dbReference type="PANTHER" id="PTHR31635">
    <property type="entry name" value="REVERSE TRANSCRIPTASE DOMAIN-CONTAINING PROTEIN-RELATED"/>
    <property type="match status" value="1"/>
</dbReference>
<dbReference type="InterPro" id="IPR043502">
    <property type="entry name" value="DNA/RNA_pol_sf"/>
</dbReference>
<dbReference type="SUPFAM" id="SSF56672">
    <property type="entry name" value="DNA/RNA polymerases"/>
    <property type="match status" value="1"/>
</dbReference>
<dbReference type="PANTHER" id="PTHR31635:SF196">
    <property type="entry name" value="REVERSE TRANSCRIPTASE DOMAIN-CONTAINING PROTEIN-RELATED"/>
    <property type="match status" value="1"/>
</dbReference>
<dbReference type="Pfam" id="PF00078">
    <property type="entry name" value="RVT_1"/>
    <property type="match status" value="1"/>
</dbReference>
<keyword evidence="3" id="KW-1185">Reference proteome</keyword>
<organism evidence="2 3">
    <name type="scientific">Platanthera zijinensis</name>
    <dbReference type="NCBI Taxonomy" id="2320716"/>
    <lineage>
        <taxon>Eukaryota</taxon>
        <taxon>Viridiplantae</taxon>
        <taxon>Streptophyta</taxon>
        <taxon>Embryophyta</taxon>
        <taxon>Tracheophyta</taxon>
        <taxon>Spermatophyta</taxon>
        <taxon>Magnoliopsida</taxon>
        <taxon>Liliopsida</taxon>
        <taxon>Asparagales</taxon>
        <taxon>Orchidaceae</taxon>
        <taxon>Orchidoideae</taxon>
        <taxon>Orchideae</taxon>
        <taxon>Orchidinae</taxon>
        <taxon>Platanthera</taxon>
    </lineage>
</organism>
<evidence type="ECO:0000259" key="1">
    <source>
        <dbReference type="Pfam" id="PF00078"/>
    </source>
</evidence>
<proteinExistence type="predicted"/>
<sequence>MEEKWKDTLVVLNPKCRSPSSPDHFRPISLCSTIYKVTANILANRMKPLLKRLISEDLAAFVPGRLMADNCMLAQELVHRLHTTESNTGYMAIKIDMEKAFDRMQWSFVKRALLAFNFPPQWINLIMECISSPKFGLLIKGSRSKWINATCGLRQGCPLFPYLFILCSDFLSLLIKASKLLGIGIKINLTAPKILIALYLF</sequence>
<name>A0AAP0BAF7_9ASPA</name>
<comment type="caution">
    <text evidence="2">The sequence shown here is derived from an EMBL/GenBank/DDBJ whole genome shotgun (WGS) entry which is preliminary data.</text>
</comment>
<evidence type="ECO:0000313" key="2">
    <source>
        <dbReference type="EMBL" id="KAK8934196.1"/>
    </source>
</evidence>
<dbReference type="CDD" id="cd01650">
    <property type="entry name" value="RT_nLTR_like"/>
    <property type="match status" value="1"/>
</dbReference>
<evidence type="ECO:0000313" key="3">
    <source>
        <dbReference type="Proteomes" id="UP001418222"/>
    </source>
</evidence>